<keyword evidence="3" id="KW-1185">Reference proteome</keyword>
<accession>A0A6B7SET0</accession>
<feature type="domain" description="BIG2" evidence="1">
    <location>
        <begin position="159"/>
        <end position="235"/>
    </location>
</feature>
<dbReference type="Pfam" id="PF06199">
    <property type="entry name" value="Phage_tail_2"/>
    <property type="match status" value="1"/>
</dbReference>
<dbReference type="Proteomes" id="UP000500903">
    <property type="component" value="Segment"/>
</dbReference>
<evidence type="ECO:0000313" key="2">
    <source>
        <dbReference type="EMBL" id="QGF21005.1"/>
    </source>
</evidence>
<name>A0A6B7SET0_9CAUD</name>
<organism evidence="2 3">
    <name type="scientific">Vibrio phage Seahorse</name>
    <dbReference type="NCBI Taxonomy" id="2662136"/>
    <lineage>
        <taxon>Viruses</taxon>
        <taxon>Duplodnaviria</taxon>
        <taxon>Heunggongvirae</taxon>
        <taxon>Uroviricota</taxon>
        <taxon>Caudoviricetes</taxon>
        <taxon>Seahorsevirus</taxon>
        <taxon>Seahorsevirus seahorse</taxon>
    </lineage>
</organism>
<dbReference type="InterPro" id="IPR011855">
    <property type="entry name" value="Phgtail_TP901_1"/>
</dbReference>
<dbReference type="SMART" id="SM00635">
    <property type="entry name" value="BID_2"/>
    <property type="match status" value="1"/>
</dbReference>
<dbReference type="InterPro" id="IPR008964">
    <property type="entry name" value="Invasin/intimin_cell_adhesion"/>
</dbReference>
<proteinExistence type="predicted"/>
<dbReference type="Gene3D" id="2.60.40.1080">
    <property type="match status" value="1"/>
</dbReference>
<evidence type="ECO:0000313" key="3">
    <source>
        <dbReference type="Proteomes" id="UP000500903"/>
    </source>
</evidence>
<dbReference type="EMBL" id="MN512538">
    <property type="protein sequence ID" value="QGF21005.1"/>
    <property type="molecule type" value="Genomic_DNA"/>
</dbReference>
<evidence type="ECO:0000259" key="1">
    <source>
        <dbReference type="SMART" id="SM00635"/>
    </source>
</evidence>
<dbReference type="KEGG" id="vg:77925265"/>
<dbReference type="SUPFAM" id="SSF49373">
    <property type="entry name" value="Invasin/intimin cell-adhesion fragments"/>
    <property type="match status" value="1"/>
</dbReference>
<dbReference type="Pfam" id="PF02368">
    <property type="entry name" value="Big_2"/>
    <property type="match status" value="1"/>
</dbReference>
<dbReference type="InterPro" id="IPR003343">
    <property type="entry name" value="Big_2"/>
</dbReference>
<dbReference type="RefSeq" id="YP_010649705.1">
    <property type="nucleotide sequence ID" value="NC_070772.1"/>
</dbReference>
<reference evidence="2 3" key="1">
    <citation type="journal article" date="2020" name="Sci. Rep.">
        <title>A novel vibriophage exhibits inhibitory activity against host protein synthesis machinery.</title>
        <authorList>
            <person name="Thammatinna K."/>
            <person name="Egan M.E."/>
            <person name="Htoo H.H."/>
            <person name="Khanna K."/>
            <person name="Sugie J."/>
            <person name="Nideffer J.F."/>
            <person name="Villa E."/>
            <person name="Tassanakajon A."/>
            <person name="Pogliano J."/>
            <person name="Nonejuie P."/>
            <person name="Chaikeeratisak V."/>
        </authorList>
    </citation>
    <scope>NUCLEOTIDE SEQUENCE [LARGE SCALE GENOMIC DNA]</scope>
</reference>
<dbReference type="GeneID" id="77925265"/>
<sequence length="240" mass="25456">MACQSKKFVGKERVVEYAITCGDSVPESSEWVRWAALRNSEINVTWDTTDATDADSVGSLRENLATFQSFSVSGDGTARRADHKDIWKHYCKPDSTGGQPVLWIRVTDPDLTFTAFCLLTTMSKPATYDDLVTFSFEASATASDFGLMVEDTPTPDAPAPASVDAYPETLTMTTGDTSQVIAIVSPVGASQSVIYETDDALVATVTQNGVVTAVGAGTAAITVKSSVDTLITDTVAVTVT</sequence>
<protein>
    <submittedName>
        <fullName evidence="2">Ig domain-containing protein</fullName>
    </submittedName>
</protein>